<dbReference type="RefSeq" id="WP_344021654.1">
    <property type="nucleotide sequence ID" value="NZ_BAAAJK010000007.1"/>
</dbReference>
<protein>
    <submittedName>
        <fullName evidence="1">2OG-Fe(II) oxygenase</fullName>
    </submittedName>
</protein>
<proteinExistence type="predicted"/>
<keyword evidence="2" id="KW-1185">Reference proteome</keyword>
<evidence type="ECO:0000313" key="2">
    <source>
        <dbReference type="Proteomes" id="UP001501414"/>
    </source>
</evidence>
<dbReference type="InterPro" id="IPR018655">
    <property type="entry name" value="DUF2086"/>
</dbReference>
<gene>
    <name evidence="1" type="ORF">GCM10009613_24760</name>
</gene>
<dbReference type="Pfam" id="PF09859">
    <property type="entry name" value="Oxygenase-NA"/>
    <property type="match status" value="1"/>
</dbReference>
<comment type="caution">
    <text evidence="1">The sequence shown here is derived from an EMBL/GenBank/DDBJ whole genome shotgun (WGS) entry which is preliminary data.</text>
</comment>
<organism evidence="1 2">
    <name type="scientific">Pseudonocardia kongjuensis</name>
    <dbReference type="NCBI Taxonomy" id="102227"/>
    <lineage>
        <taxon>Bacteria</taxon>
        <taxon>Bacillati</taxon>
        <taxon>Actinomycetota</taxon>
        <taxon>Actinomycetes</taxon>
        <taxon>Pseudonocardiales</taxon>
        <taxon>Pseudonocardiaceae</taxon>
        <taxon>Pseudonocardia</taxon>
    </lineage>
</organism>
<reference evidence="1 2" key="1">
    <citation type="journal article" date="2019" name="Int. J. Syst. Evol. Microbiol.">
        <title>The Global Catalogue of Microorganisms (GCM) 10K type strain sequencing project: providing services to taxonomists for standard genome sequencing and annotation.</title>
        <authorList>
            <consortium name="The Broad Institute Genomics Platform"/>
            <consortium name="The Broad Institute Genome Sequencing Center for Infectious Disease"/>
            <person name="Wu L."/>
            <person name="Ma J."/>
        </authorList>
    </citation>
    <scope>NUCLEOTIDE SEQUENCE [LARGE SCALE GENOMIC DNA]</scope>
    <source>
        <strain evidence="1 2">JCM 11896</strain>
    </source>
</reference>
<name>A0ABN1XWH6_9PSEU</name>
<dbReference type="Gene3D" id="2.60.120.620">
    <property type="entry name" value="q2cbj1_9rhob like domain"/>
    <property type="match status" value="1"/>
</dbReference>
<dbReference type="Proteomes" id="UP001501414">
    <property type="component" value="Unassembled WGS sequence"/>
</dbReference>
<accession>A0ABN1XWH6</accession>
<evidence type="ECO:0000313" key="1">
    <source>
        <dbReference type="EMBL" id="GAA1388008.1"/>
    </source>
</evidence>
<sequence length="237" mass="26748">MTTIPADPHLDALDWPRLAEQLDTDGVAVTPPLLDPARCDEITAMFDEHDRFRSTVRMARHAFGEGSYRYFTEPLPELVQTLRTELYPPLARIANGWARRLGEDGFPETLDGLLDACAAQGQTKPTPLVLRYGESGYNCLHQDVYGDLTFPLQFLVMLSRPDVDFTGGESVFVEQRPRQQSRPIVLRPGQGQAVIFPVRTRPRRGTRGDHRVQMRHEVSAVHSGNRHVLGIIFHNAR</sequence>
<dbReference type="EMBL" id="BAAAJK010000007">
    <property type="protein sequence ID" value="GAA1388008.1"/>
    <property type="molecule type" value="Genomic_DNA"/>
</dbReference>